<evidence type="ECO:0000313" key="4">
    <source>
        <dbReference type="Proteomes" id="UP000054821"/>
    </source>
</evidence>
<evidence type="ECO:0000256" key="2">
    <source>
        <dbReference type="SAM" id="SignalP"/>
    </source>
</evidence>
<name>A0A2P4ZEN3_9HYPO</name>
<feature type="signal peptide" evidence="2">
    <location>
        <begin position="1"/>
        <end position="21"/>
    </location>
</feature>
<sequence>MRASSVAVVSIACLSIGIAAAEDAAPQCAVDCASSIRNANGSLNLKTICADKLRTNSLFQCLISSCPQDTYGPAVSHVVLACSNLGLGIGPLFPVEVQHIDLEKPPYHPTPSLPAAYSTPSDDTSLKNTEHLTLSFDISLDLKCNSGSDGLVTVSLPPPTSSPSLSSSSSPASSPPDTPSPTPPSPSPPTPDPENGEGEGEGDGSNGSANGNEKPTISSSPAEQTPTTPEPADPNATSSCPPDSTPSDVQAPGDEHTGDEHAPPQSTEFGEHGDPAATSTPSATPLNGGDPNSPSADPSATSSCPPGSIPSNIQAAGDDHAPGDAQAPGDEHTGDEHAPPQSTELGEHGNPAPSPTPPNGDDPSSPSSETPCSTASGDAGGSDPEDTEDHSQPLPSPSPTQEASGQPNDDDKPDVSATSDVDGIPAPAPVPATPTPAPASSPCSTTYVADVSVDPILGSQVPQPTGPTHAAQASSPSCSTSPTPTSLMEPEPLSTIHHKPLPLPSPSPPSYQTGEASGDDLNDDSGSAPPKYASSGGSGQSPAGETSGSEASLPESNTEPPPQENQGTKVDDPSSYGQESQIAPVPVPVPVSQANDLAVQDADGKPTGKPTGKTTEPSEITLWPTATSNHTSCTTGPAKENGSPTTSCKIDGKRTTVHPPRTIPFNMVKDALPIGDNQQNEPLGSAMIKIIRPGGQSAETILTTLWENAPPAVTLSRILTEGLVSKESGHASATQSSAGSNSTAKSTANAGHHHVGSSTSVTHTGLTTSRPKPDHSSMQPNSTEMEPSPPRVALVSSDSKLTPYLCVMTLLVALTS</sequence>
<comment type="caution">
    <text evidence="3">The sequence shown here is derived from an EMBL/GenBank/DDBJ whole genome shotgun (WGS) entry which is preliminary data.</text>
</comment>
<proteinExistence type="predicted"/>
<feature type="region of interest" description="Disordered" evidence="1">
    <location>
        <begin position="153"/>
        <end position="663"/>
    </location>
</feature>
<feature type="compositionally biased region" description="Polar residues" evidence="1">
    <location>
        <begin position="546"/>
        <end position="568"/>
    </location>
</feature>
<gene>
    <name evidence="3" type="ORF">TGAM01_v208433</name>
</gene>
<feature type="compositionally biased region" description="Polar residues" evidence="1">
    <location>
        <begin position="731"/>
        <end position="749"/>
    </location>
</feature>
<feature type="compositionally biased region" description="Low complexity" evidence="1">
    <location>
        <begin position="162"/>
        <end position="172"/>
    </location>
</feature>
<feature type="compositionally biased region" description="Basic and acidic residues" evidence="1">
    <location>
        <begin position="253"/>
        <end position="262"/>
    </location>
</feature>
<feature type="compositionally biased region" description="Pro residues" evidence="1">
    <location>
        <begin position="426"/>
        <end position="439"/>
    </location>
</feature>
<protein>
    <recommendedName>
        <fullName evidence="5">Extracellular membrane protein CFEM domain-containing protein</fullName>
    </recommendedName>
</protein>
<evidence type="ECO:0008006" key="5">
    <source>
        <dbReference type="Google" id="ProtNLM"/>
    </source>
</evidence>
<feature type="region of interest" description="Disordered" evidence="1">
    <location>
        <begin position="106"/>
        <end position="125"/>
    </location>
</feature>
<organism evidence="3 4">
    <name type="scientific">Trichoderma gamsii</name>
    <dbReference type="NCBI Taxonomy" id="398673"/>
    <lineage>
        <taxon>Eukaryota</taxon>
        <taxon>Fungi</taxon>
        <taxon>Dikarya</taxon>
        <taxon>Ascomycota</taxon>
        <taxon>Pezizomycotina</taxon>
        <taxon>Sordariomycetes</taxon>
        <taxon>Hypocreomycetidae</taxon>
        <taxon>Hypocreales</taxon>
        <taxon>Hypocreaceae</taxon>
        <taxon>Trichoderma</taxon>
    </lineage>
</organism>
<feature type="compositionally biased region" description="Polar residues" evidence="1">
    <location>
        <begin position="277"/>
        <end position="314"/>
    </location>
</feature>
<feature type="region of interest" description="Disordered" evidence="1">
    <location>
        <begin position="726"/>
        <end position="794"/>
    </location>
</feature>
<dbReference type="RefSeq" id="XP_018656583.1">
    <property type="nucleotide sequence ID" value="XM_018810206.1"/>
</dbReference>
<feature type="compositionally biased region" description="Low complexity" evidence="1">
    <location>
        <begin position="233"/>
        <end position="248"/>
    </location>
</feature>
<dbReference type="GeneID" id="29990289"/>
<feature type="compositionally biased region" description="Low complexity" evidence="1">
    <location>
        <begin position="206"/>
        <end position="227"/>
    </location>
</feature>
<dbReference type="EMBL" id="JPDN02000035">
    <property type="protein sequence ID" value="PON22747.1"/>
    <property type="molecule type" value="Genomic_DNA"/>
</dbReference>
<feature type="compositionally biased region" description="Pro residues" evidence="1">
    <location>
        <begin position="173"/>
        <end position="192"/>
    </location>
</feature>
<keyword evidence="2" id="KW-0732">Signal</keyword>
<feature type="compositionally biased region" description="Low complexity" evidence="1">
    <location>
        <begin position="361"/>
        <end position="376"/>
    </location>
</feature>
<feature type="compositionally biased region" description="Basic and acidic residues" evidence="1">
    <location>
        <begin position="329"/>
        <end position="338"/>
    </location>
</feature>
<feature type="compositionally biased region" description="Polar residues" evidence="1">
    <location>
        <begin position="624"/>
        <end position="635"/>
    </location>
</feature>
<dbReference type="STRING" id="398673.A0A2P4ZEN3"/>
<feature type="compositionally biased region" description="Low complexity" evidence="1">
    <location>
        <begin position="474"/>
        <end position="486"/>
    </location>
</feature>
<feature type="compositionally biased region" description="Low complexity" evidence="1">
    <location>
        <begin position="756"/>
        <end position="769"/>
    </location>
</feature>
<dbReference type="AlphaFoldDB" id="A0A2P4ZEN3"/>
<dbReference type="Proteomes" id="UP000054821">
    <property type="component" value="Unassembled WGS sequence"/>
</dbReference>
<accession>A0A2P4ZEN3</accession>
<evidence type="ECO:0000313" key="3">
    <source>
        <dbReference type="EMBL" id="PON22747.1"/>
    </source>
</evidence>
<feature type="compositionally biased region" description="Polar residues" evidence="1">
    <location>
        <begin position="776"/>
        <end position="785"/>
    </location>
</feature>
<feature type="chain" id="PRO_5015198416" description="Extracellular membrane protein CFEM domain-containing protein" evidence="2">
    <location>
        <begin position="22"/>
        <end position="816"/>
    </location>
</feature>
<evidence type="ECO:0000256" key="1">
    <source>
        <dbReference type="SAM" id="MobiDB-lite"/>
    </source>
</evidence>
<feature type="compositionally biased region" description="Low complexity" evidence="1">
    <location>
        <begin position="605"/>
        <end position="617"/>
    </location>
</feature>
<reference evidence="3 4" key="1">
    <citation type="journal article" date="2016" name="Genome Announc.">
        <title>Draft Whole-Genome Sequence of Trichoderma gamsii T6085, a Promising Biocontrol Agent of Fusarium Head Blight on Wheat.</title>
        <authorList>
            <person name="Baroncelli R."/>
            <person name="Zapparata A."/>
            <person name="Piaggeschi G."/>
            <person name="Sarrocco S."/>
            <person name="Vannacci G."/>
        </authorList>
    </citation>
    <scope>NUCLEOTIDE SEQUENCE [LARGE SCALE GENOMIC DNA]</scope>
    <source>
        <strain evidence="3 4">T6085</strain>
    </source>
</reference>
<keyword evidence="4" id="KW-1185">Reference proteome</keyword>